<organism evidence="1 2">
    <name type="scientific">Pleurotus eryngii</name>
    <name type="common">Boletus of the steppes</name>
    <dbReference type="NCBI Taxonomy" id="5323"/>
    <lineage>
        <taxon>Eukaryota</taxon>
        <taxon>Fungi</taxon>
        <taxon>Dikarya</taxon>
        <taxon>Basidiomycota</taxon>
        <taxon>Agaricomycotina</taxon>
        <taxon>Agaricomycetes</taxon>
        <taxon>Agaricomycetidae</taxon>
        <taxon>Agaricales</taxon>
        <taxon>Pleurotineae</taxon>
        <taxon>Pleurotaceae</taxon>
        <taxon>Pleurotus</taxon>
    </lineage>
</organism>
<reference evidence="1" key="1">
    <citation type="submission" date="2020-11" db="EMBL/GenBank/DDBJ databases">
        <authorList>
            <consortium name="DOE Joint Genome Institute"/>
            <person name="Ahrendt S."/>
            <person name="Riley R."/>
            <person name="Andreopoulos W."/>
            <person name="Labutti K."/>
            <person name="Pangilinan J."/>
            <person name="Ruiz-Duenas F.J."/>
            <person name="Barrasa J.M."/>
            <person name="Sanchez-Garcia M."/>
            <person name="Camarero S."/>
            <person name="Miyauchi S."/>
            <person name="Serrano A."/>
            <person name="Linde D."/>
            <person name="Babiker R."/>
            <person name="Drula E."/>
            <person name="Ayuso-Fernandez I."/>
            <person name="Pacheco R."/>
            <person name="Padilla G."/>
            <person name="Ferreira P."/>
            <person name="Barriuso J."/>
            <person name="Kellner H."/>
            <person name="Castanera R."/>
            <person name="Alfaro M."/>
            <person name="Ramirez L."/>
            <person name="Pisabarro A.G."/>
            <person name="Kuo A."/>
            <person name="Tritt A."/>
            <person name="Lipzen A."/>
            <person name="He G."/>
            <person name="Yan M."/>
            <person name="Ng V."/>
            <person name="Cullen D."/>
            <person name="Martin F."/>
            <person name="Rosso M.-N."/>
            <person name="Henrissat B."/>
            <person name="Hibbett D."/>
            <person name="Martinez A.T."/>
            <person name="Grigoriev I.V."/>
        </authorList>
    </citation>
    <scope>NUCLEOTIDE SEQUENCE</scope>
    <source>
        <strain evidence="1">ATCC 90797</strain>
    </source>
</reference>
<comment type="caution">
    <text evidence="1">The sequence shown here is derived from an EMBL/GenBank/DDBJ whole genome shotgun (WGS) entry which is preliminary data.</text>
</comment>
<proteinExistence type="predicted"/>
<keyword evidence="2" id="KW-1185">Reference proteome</keyword>
<accession>A0A9P5ZRK5</accession>
<protein>
    <submittedName>
        <fullName evidence="1">Uncharacterized protein</fullName>
    </submittedName>
</protein>
<dbReference type="AlphaFoldDB" id="A0A9P5ZRK5"/>
<evidence type="ECO:0000313" key="1">
    <source>
        <dbReference type="EMBL" id="KAF9492212.1"/>
    </source>
</evidence>
<sequence length="84" mass="9751">MMRIEALALTHPVRPSTVDQAERGYAAKDEGIYESNQISINSPIKERGDRITKINKTEMRGTRESRRDRAYVMWKRTTTRKSVP</sequence>
<gene>
    <name evidence="1" type="ORF">BDN71DRAFT_1451897</name>
</gene>
<dbReference type="EMBL" id="MU154605">
    <property type="protein sequence ID" value="KAF9492212.1"/>
    <property type="molecule type" value="Genomic_DNA"/>
</dbReference>
<evidence type="ECO:0000313" key="2">
    <source>
        <dbReference type="Proteomes" id="UP000807025"/>
    </source>
</evidence>
<dbReference type="Proteomes" id="UP000807025">
    <property type="component" value="Unassembled WGS sequence"/>
</dbReference>
<name>A0A9P5ZRK5_PLEER</name>